<dbReference type="SMART" id="SM00184">
    <property type="entry name" value="RING"/>
    <property type="match status" value="1"/>
</dbReference>
<comment type="similarity">
    <text evidence="11">Belongs to the RING-type zinc finger family. ATL subfamily.</text>
</comment>
<proteinExistence type="inferred from homology"/>
<dbReference type="GO" id="GO:0016740">
    <property type="term" value="F:transferase activity"/>
    <property type="evidence" value="ECO:0007669"/>
    <property type="project" value="UniProtKB-KW"/>
</dbReference>
<evidence type="ECO:0000256" key="11">
    <source>
        <dbReference type="ARBA" id="ARBA00024209"/>
    </source>
</evidence>
<evidence type="ECO:0000256" key="7">
    <source>
        <dbReference type="ARBA" id="ARBA00022786"/>
    </source>
</evidence>
<evidence type="ECO:0000256" key="4">
    <source>
        <dbReference type="ARBA" id="ARBA00022692"/>
    </source>
</evidence>
<evidence type="ECO:0000259" key="15">
    <source>
        <dbReference type="PROSITE" id="PS50089"/>
    </source>
</evidence>
<keyword evidence="7" id="KW-0833">Ubl conjugation pathway</keyword>
<dbReference type="Gene3D" id="3.30.40.10">
    <property type="entry name" value="Zinc/RING finger domain, C3HC4 (zinc finger)"/>
    <property type="match status" value="1"/>
</dbReference>
<dbReference type="SUPFAM" id="SSF57850">
    <property type="entry name" value="RING/U-box"/>
    <property type="match status" value="1"/>
</dbReference>
<feature type="compositionally biased region" description="Low complexity" evidence="13">
    <location>
        <begin position="291"/>
        <end position="301"/>
    </location>
</feature>
<feature type="region of interest" description="Disordered" evidence="13">
    <location>
        <begin position="1"/>
        <end position="37"/>
    </location>
</feature>
<feature type="transmembrane region" description="Helical" evidence="14">
    <location>
        <begin position="47"/>
        <end position="68"/>
    </location>
</feature>
<dbReference type="InterPro" id="IPR001841">
    <property type="entry name" value="Znf_RING"/>
</dbReference>
<keyword evidence="17" id="KW-1185">Reference proteome</keyword>
<dbReference type="FunFam" id="3.30.40.10:FF:000366">
    <property type="entry name" value="E3 ubiquitin-protein ligase ATL4"/>
    <property type="match status" value="1"/>
</dbReference>
<evidence type="ECO:0000256" key="10">
    <source>
        <dbReference type="ARBA" id="ARBA00023136"/>
    </source>
</evidence>
<organism evidence="16 17">
    <name type="scientific">Dioscorea zingiberensis</name>
    <dbReference type="NCBI Taxonomy" id="325984"/>
    <lineage>
        <taxon>Eukaryota</taxon>
        <taxon>Viridiplantae</taxon>
        <taxon>Streptophyta</taxon>
        <taxon>Embryophyta</taxon>
        <taxon>Tracheophyta</taxon>
        <taxon>Spermatophyta</taxon>
        <taxon>Magnoliopsida</taxon>
        <taxon>Liliopsida</taxon>
        <taxon>Dioscoreales</taxon>
        <taxon>Dioscoreaceae</taxon>
        <taxon>Dioscorea</taxon>
    </lineage>
</organism>
<evidence type="ECO:0000256" key="6">
    <source>
        <dbReference type="ARBA" id="ARBA00022771"/>
    </source>
</evidence>
<sequence length="340" mass="35461">MRTARDSVPPPPPPPMETIPADEVVGGATLPPPPSSPSSSFAYSPSLLIIAAILAFVIAASASIHLLLRLLSRPAAAAAASSPSPPLIPLRTSDSSSDSSPARTSPADRDPKALIESLPLFTLSSSLAALPKSSPDCAVCLSPFRPDDDLRLLPACRHAFHASCIDAWLPSTPSCPLCRAAVVVVPPPPASSDPPRSSSFRIEIGSVSRRRSSLDSSEPAAAPHGRSYSLGSSFEYLVDDEVEAVVARVRRAKDASGAGEGPQAPGEEVAGEAGGTGRGWLRDYVDRLASSASSSFSSLRFSSRRFDGGGGRRESSWDLDAGDDGSYYSSFYRWLVGASS</sequence>
<keyword evidence="3" id="KW-0808">Transferase</keyword>
<keyword evidence="4 14" id="KW-0812">Transmembrane</keyword>
<evidence type="ECO:0000256" key="5">
    <source>
        <dbReference type="ARBA" id="ARBA00022723"/>
    </source>
</evidence>
<dbReference type="PROSITE" id="PS50089">
    <property type="entry name" value="ZF_RING_2"/>
    <property type="match status" value="1"/>
</dbReference>
<evidence type="ECO:0000256" key="1">
    <source>
        <dbReference type="ARBA" id="ARBA00004167"/>
    </source>
</evidence>
<protein>
    <recommendedName>
        <fullName evidence="15">RING-type domain-containing protein</fullName>
    </recommendedName>
</protein>
<reference evidence="16" key="1">
    <citation type="submission" date="2021-03" db="EMBL/GenBank/DDBJ databases">
        <authorList>
            <person name="Li Z."/>
            <person name="Yang C."/>
        </authorList>
    </citation>
    <scope>NUCLEOTIDE SEQUENCE</scope>
    <source>
        <strain evidence="16">Dzin_1.0</strain>
        <tissue evidence="16">Leaf</tissue>
    </source>
</reference>
<keyword evidence="5" id="KW-0479">Metal-binding</keyword>
<evidence type="ECO:0000256" key="13">
    <source>
        <dbReference type="SAM" id="MobiDB-lite"/>
    </source>
</evidence>
<dbReference type="OrthoDB" id="8062037at2759"/>
<name>A0A9D5BW75_9LILI</name>
<evidence type="ECO:0000256" key="14">
    <source>
        <dbReference type="SAM" id="Phobius"/>
    </source>
</evidence>
<dbReference type="CDD" id="cd16461">
    <property type="entry name" value="RING-H2_EL5-like"/>
    <property type="match status" value="1"/>
</dbReference>
<comment type="pathway">
    <text evidence="2">Protein modification; protein ubiquitination.</text>
</comment>
<feature type="region of interest" description="Disordered" evidence="13">
    <location>
        <begin position="254"/>
        <end position="276"/>
    </location>
</feature>
<gene>
    <name evidence="16" type="ORF">J5N97_029595</name>
</gene>
<feature type="compositionally biased region" description="Pro residues" evidence="13">
    <location>
        <begin position="8"/>
        <end position="17"/>
    </location>
</feature>
<keyword evidence="9 14" id="KW-1133">Transmembrane helix</keyword>
<keyword evidence="8" id="KW-0862">Zinc</keyword>
<keyword evidence="10 14" id="KW-0472">Membrane</keyword>
<evidence type="ECO:0000256" key="9">
    <source>
        <dbReference type="ARBA" id="ARBA00022989"/>
    </source>
</evidence>
<accession>A0A9D5BW75</accession>
<comment type="subcellular location">
    <subcellularLocation>
        <location evidence="1">Membrane</location>
        <topology evidence="1">Single-pass membrane protein</topology>
    </subcellularLocation>
</comment>
<evidence type="ECO:0000256" key="3">
    <source>
        <dbReference type="ARBA" id="ARBA00022679"/>
    </source>
</evidence>
<feature type="compositionally biased region" description="Low complexity" evidence="13">
    <location>
        <begin position="89"/>
        <end position="105"/>
    </location>
</feature>
<evidence type="ECO:0000256" key="8">
    <source>
        <dbReference type="ARBA" id="ARBA00022833"/>
    </source>
</evidence>
<dbReference type="GO" id="GO:0016020">
    <property type="term" value="C:membrane"/>
    <property type="evidence" value="ECO:0007669"/>
    <property type="project" value="UniProtKB-SubCell"/>
</dbReference>
<evidence type="ECO:0000313" key="17">
    <source>
        <dbReference type="Proteomes" id="UP001085076"/>
    </source>
</evidence>
<comment type="caution">
    <text evidence="16">The sequence shown here is derived from an EMBL/GenBank/DDBJ whole genome shotgun (WGS) entry which is preliminary data.</text>
</comment>
<dbReference type="PANTHER" id="PTHR45768:SF16">
    <property type="entry name" value="E3 UBIQUITIN-PROTEIN LIGASE ATL4"/>
    <property type="match status" value="1"/>
</dbReference>
<dbReference type="EMBL" id="JAGGNH010000010">
    <property type="protein sequence ID" value="KAJ0961767.1"/>
    <property type="molecule type" value="Genomic_DNA"/>
</dbReference>
<dbReference type="GO" id="GO:0008270">
    <property type="term" value="F:zinc ion binding"/>
    <property type="evidence" value="ECO:0007669"/>
    <property type="project" value="UniProtKB-KW"/>
</dbReference>
<evidence type="ECO:0000313" key="16">
    <source>
        <dbReference type="EMBL" id="KAJ0961767.1"/>
    </source>
</evidence>
<evidence type="ECO:0000256" key="12">
    <source>
        <dbReference type="PROSITE-ProRule" id="PRU00175"/>
    </source>
</evidence>
<dbReference type="Pfam" id="PF13639">
    <property type="entry name" value="zf-RING_2"/>
    <property type="match status" value="1"/>
</dbReference>
<feature type="region of interest" description="Disordered" evidence="13">
    <location>
        <begin position="291"/>
        <end position="317"/>
    </location>
</feature>
<dbReference type="AlphaFoldDB" id="A0A9D5BW75"/>
<feature type="compositionally biased region" description="Basic and acidic residues" evidence="13">
    <location>
        <begin position="304"/>
        <end position="316"/>
    </location>
</feature>
<dbReference type="InterPro" id="IPR013083">
    <property type="entry name" value="Znf_RING/FYVE/PHD"/>
</dbReference>
<dbReference type="PANTHER" id="PTHR45768">
    <property type="entry name" value="E3 UBIQUITIN-PROTEIN LIGASE RNF13-LIKE"/>
    <property type="match status" value="1"/>
</dbReference>
<dbReference type="Proteomes" id="UP001085076">
    <property type="component" value="Miscellaneous, Linkage group lg10"/>
</dbReference>
<evidence type="ECO:0000256" key="2">
    <source>
        <dbReference type="ARBA" id="ARBA00004906"/>
    </source>
</evidence>
<feature type="region of interest" description="Disordered" evidence="13">
    <location>
        <begin position="79"/>
        <end position="109"/>
    </location>
</feature>
<dbReference type="GO" id="GO:0016567">
    <property type="term" value="P:protein ubiquitination"/>
    <property type="evidence" value="ECO:0007669"/>
    <property type="project" value="TreeGrafter"/>
</dbReference>
<feature type="domain" description="RING-type" evidence="15">
    <location>
        <begin position="137"/>
        <end position="179"/>
    </location>
</feature>
<keyword evidence="6 12" id="KW-0863">Zinc-finger</keyword>
<reference evidence="16" key="2">
    <citation type="journal article" date="2022" name="Hortic Res">
        <title>The genome of Dioscorea zingiberensis sheds light on the biosynthesis, origin and evolution of the medicinally important diosgenin saponins.</title>
        <authorList>
            <person name="Li Y."/>
            <person name="Tan C."/>
            <person name="Li Z."/>
            <person name="Guo J."/>
            <person name="Li S."/>
            <person name="Chen X."/>
            <person name="Wang C."/>
            <person name="Dai X."/>
            <person name="Yang H."/>
            <person name="Song W."/>
            <person name="Hou L."/>
            <person name="Xu J."/>
            <person name="Tong Z."/>
            <person name="Xu A."/>
            <person name="Yuan X."/>
            <person name="Wang W."/>
            <person name="Yang Q."/>
            <person name="Chen L."/>
            <person name="Sun Z."/>
            <person name="Wang K."/>
            <person name="Pan B."/>
            <person name="Chen J."/>
            <person name="Bao Y."/>
            <person name="Liu F."/>
            <person name="Qi X."/>
            <person name="Gang D.R."/>
            <person name="Wen J."/>
            <person name="Li J."/>
        </authorList>
    </citation>
    <scope>NUCLEOTIDE SEQUENCE</scope>
    <source>
        <strain evidence="16">Dzin_1.0</strain>
    </source>
</reference>